<dbReference type="FunFam" id="3.90.700.10:FF:000002">
    <property type="entry name" value="L-aspartate oxidase"/>
    <property type="match status" value="1"/>
</dbReference>
<dbReference type="PANTHER" id="PTHR42716">
    <property type="entry name" value="L-ASPARTATE OXIDASE"/>
    <property type="match status" value="1"/>
</dbReference>
<evidence type="ECO:0000256" key="9">
    <source>
        <dbReference type="ARBA" id="ARBA00048305"/>
    </source>
</evidence>
<comment type="cofactor">
    <cofactor evidence="1">
        <name>FAD</name>
        <dbReference type="ChEBI" id="CHEBI:57692"/>
    </cofactor>
</comment>
<organism evidence="12 13">
    <name type="scientific">Candidatus Avelusimicrobium gallicola</name>
    <dbReference type="NCBI Taxonomy" id="2562704"/>
    <lineage>
        <taxon>Bacteria</taxon>
        <taxon>Pseudomonadati</taxon>
        <taxon>Elusimicrobiota</taxon>
        <taxon>Elusimicrobia</taxon>
        <taxon>Elusimicrobiales</taxon>
        <taxon>Elusimicrobiaceae</taxon>
        <taxon>Candidatus Avelusimicrobium</taxon>
    </lineage>
</organism>
<reference evidence="12" key="1">
    <citation type="submission" date="2019-04" db="EMBL/GenBank/DDBJ databases">
        <title>Evolution of Biomass-Degrading Anaerobic Consortia Revealed by Metagenomics.</title>
        <authorList>
            <person name="Peng X."/>
        </authorList>
    </citation>
    <scope>NUCLEOTIDE SEQUENCE</scope>
    <source>
        <strain evidence="12">SIG66</strain>
    </source>
</reference>
<dbReference type="PANTHER" id="PTHR42716:SF2">
    <property type="entry name" value="L-ASPARTATE OXIDASE, CHLOROPLASTIC"/>
    <property type="match status" value="1"/>
</dbReference>
<evidence type="ECO:0000256" key="7">
    <source>
        <dbReference type="ARBA" id="ARBA00022827"/>
    </source>
</evidence>
<feature type="domain" description="FAD-dependent oxidoreductase 2 FAD-binding" evidence="10">
    <location>
        <begin position="7"/>
        <end position="389"/>
    </location>
</feature>
<dbReference type="EMBL" id="SUVG01000007">
    <property type="protein sequence ID" value="MBE6421722.1"/>
    <property type="molecule type" value="Genomic_DNA"/>
</dbReference>
<dbReference type="InterPro" id="IPR036188">
    <property type="entry name" value="FAD/NAD-bd_sf"/>
</dbReference>
<gene>
    <name evidence="12" type="ORF">E7027_06340</name>
</gene>
<dbReference type="EC" id="1.4.3.16" evidence="4"/>
<evidence type="ECO:0000256" key="6">
    <source>
        <dbReference type="ARBA" id="ARBA00022642"/>
    </source>
</evidence>
<dbReference type="AlphaFoldDB" id="A0A928HJ39"/>
<evidence type="ECO:0000256" key="2">
    <source>
        <dbReference type="ARBA" id="ARBA00004950"/>
    </source>
</evidence>
<keyword evidence="5" id="KW-0285">Flavoprotein</keyword>
<evidence type="ECO:0000256" key="3">
    <source>
        <dbReference type="ARBA" id="ARBA00008562"/>
    </source>
</evidence>
<comment type="caution">
    <text evidence="12">The sequence shown here is derived from an EMBL/GenBank/DDBJ whole genome shotgun (WGS) entry which is preliminary data.</text>
</comment>
<evidence type="ECO:0000313" key="12">
    <source>
        <dbReference type="EMBL" id="MBE6421722.1"/>
    </source>
</evidence>
<dbReference type="InterPro" id="IPR005288">
    <property type="entry name" value="NadB"/>
</dbReference>
<dbReference type="InterPro" id="IPR003953">
    <property type="entry name" value="FAD-dep_OxRdtase_2_FAD-bd"/>
</dbReference>
<sequence>MKVLHTDCLVVGAGIAGCVYAHQAAKKGLKTLLLCCGEMPQTNSDLAQGGIVYEPNLNLEDLLEDVRLATADLCNEKAVRSLSKAGCQAVEEIFLKDLSVPFDRDEHNSLRFTREGAHRKNRILYAKDTTGHAMLSVLQEAVRQNPFITVMENASAIDLLTLSHSSLDLKDRYHPLTAFGAYVLDNKTGEVFAVCAKKTVLATGGVGQIYRHTTNSEHAYGHGIAMAYRVGARVMNMEFVQFHPTVFAKGKNFLLSEALRGEGAILRNVKGEAFMEKYHPLKDLAPRDVVSRAIEEERLETSHDCAYLDISHKPAEETKERFPAIYQKCLQEGFDMTQTPVPVVPAAHYFCGGIYATPEGRTNILHLNAIGETACTGYHGANRLASTSLLEAVGMGYLCAEEDAKDIAAQTFHIPQPKEWVVPEEKPDINLIKQDLATLRSTMWNYVGLIRSEKHLVRAEKILRHLQNEIDAFYKGTALCQELLDLRNGTKTALMITYAALRNKRSIGCHFIK</sequence>
<evidence type="ECO:0000313" key="13">
    <source>
        <dbReference type="Proteomes" id="UP000725649"/>
    </source>
</evidence>
<dbReference type="Proteomes" id="UP000725649">
    <property type="component" value="Unassembled WGS sequence"/>
</dbReference>
<keyword evidence="7" id="KW-0274">FAD</keyword>
<dbReference type="SUPFAM" id="SSF56425">
    <property type="entry name" value="Succinate dehydrogenase/fumarate reductase flavoprotein, catalytic domain"/>
    <property type="match status" value="1"/>
</dbReference>
<protein>
    <recommendedName>
        <fullName evidence="4">L-aspartate oxidase</fullName>
        <ecNumber evidence="4">1.4.3.16</ecNumber>
    </recommendedName>
</protein>
<dbReference type="InterPro" id="IPR015939">
    <property type="entry name" value="Fum_Rdtase/Succ_DH_flav-like_C"/>
</dbReference>
<evidence type="ECO:0000256" key="8">
    <source>
        <dbReference type="ARBA" id="ARBA00023002"/>
    </source>
</evidence>
<dbReference type="Gene3D" id="3.50.50.60">
    <property type="entry name" value="FAD/NAD(P)-binding domain"/>
    <property type="match status" value="1"/>
</dbReference>
<dbReference type="Gene3D" id="1.20.58.100">
    <property type="entry name" value="Fumarate reductase/succinate dehydrogenase flavoprotein-like, C-terminal domain"/>
    <property type="match status" value="1"/>
</dbReference>
<dbReference type="InterPro" id="IPR027477">
    <property type="entry name" value="Succ_DH/fumarate_Rdtase_cat_sf"/>
</dbReference>
<proteinExistence type="inferred from homology"/>
<dbReference type="SUPFAM" id="SSF51905">
    <property type="entry name" value="FAD/NAD(P)-binding domain"/>
    <property type="match status" value="1"/>
</dbReference>
<name>A0A928HJ39_9BACT</name>
<feature type="domain" description="Fumarate reductase/succinate dehydrogenase flavoprotein-like C-terminal" evidence="11">
    <location>
        <begin position="438"/>
        <end position="511"/>
    </location>
</feature>
<comment type="pathway">
    <text evidence="2">Cofactor biosynthesis; NAD(+) biosynthesis; iminoaspartate from L-aspartate (oxidase route): step 1/1.</text>
</comment>
<evidence type="ECO:0000256" key="5">
    <source>
        <dbReference type="ARBA" id="ARBA00022630"/>
    </source>
</evidence>
<evidence type="ECO:0000256" key="1">
    <source>
        <dbReference type="ARBA" id="ARBA00001974"/>
    </source>
</evidence>
<keyword evidence="8" id="KW-0560">Oxidoreductase</keyword>
<dbReference type="GO" id="GO:0008734">
    <property type="term" value="F:L-aspartate oxidase activity"/>
    <property type="evidence" value="ECO:0007669"/>
    <property type="project" value="UniProtKB-EC"/>
</dbReference>
<dbReference type="InterPro" id="IPR037099">
    <property type="entry name" value="Fum_R/Succ_DH_flav-like_C_sf"/>
</dbReference>
<dbReference type="PROSITE" id="PS51257">
    <property type="entry name" value="PROKAR_LIPOPROTEIN"/>
    <property type="match status" value="1"/>
</dbReference>
<dbReference type="GO" id="GO:0034628">
    <property type="term" value="P:'de novo' NAD+ biosynthetic process from L-aspartate"/>
    <property type="evidence" value="ECO:0007669"/>
    <property type="project" value="TreeGrafter"/>
</dbReference>
<accession>A0A928HJ39</accession>
<keyword evidence="6" id="KW-0662">Pyridine nucleotide biosynthesis</keyword>
<dbReference type="SUPFAM" id="SSF46977">
    <property type="entry name" value="Succinate dehydrogenase/fumarate reductase flavoprotein C-terminal domain"/>
    <property type="match status" value="1"/>
</dbReference>
<evidence type="ECO:0000256" key="4">
    <source>
        <dbReference type="ARBA" id="ARBA00012173"/>
    </source>
</evidence>
<comment type="catalytic activity">
    <reaction evidence="9">
        <text>L-aspartate + O2 = iminosuccinate + H2O2</text>
        <dbReference type="Rhea" id="RHEA:25876"/>
        <dbReference type="ChEBI" id="CHEBI:15379"/>
        <dbReference type="ChEBI" id="CHEBI:16240"/>
        <dbReference type="ChEBI" id="CHEBI:29991"/>
        <dbReference type="ChEBI" id="CHEBI:77875"/>
        <dbReference type="EC" id="1.4.3.16"/>
    </reaction>
    <physiologicalReaction direction="left-to-right" evidence="9">
        <dbReference type="Rhea" id="RHEA:25877"/>
    </physiologicalReaction>
</comment>
<comment type="similarity">
    <text evidence="3">Belongs to the FAD-dependent oxidoreductase 2 family. NadB subfamily.</text>
</comment>
<dbReference type="Gene3D" id="3.90.700.10">
    <property type="entry name" value="Succinate dehydrogenase/fumarate reductase flavoprotein, catalytic domain"/>
    <property type="match status" value="1"/>
</dbReference>
<evidence type="ECO:0000259" key="11">
    <source>
        <dbReference type="Pfam" id="PF02910"/>
    </source>
</evidence>
<evidence type="ECO:0000259" key="10">
    <source>
        <dbReference type="Pfam" id="PF00890"/>
    </source>
</evidence>
<dbReference type="Pfam" id="PF02910">
    <property type="entry name" value="Succ_DH_flav_C"/>
    <property type="match status" value="1"/>
</dbReference>
<dbReference type="Pfam" id="PF00890">
    <property type="entry name" value="FAD_binding_2"/>
    <property type="match status" value="1"/>
</dbReference>